<sequence length="534" mass="57819">MAASAACQQRQLGATLGRQAAAAPLLPPRRRRQQRRRGAAVRAVADPNELLQLASSTAGSLQTVAADLAAVLPAGVAEPVVAAASTLASDVADVVALQPTVAGVGRLGAIYYAFFTRPSPFIGLLDYYVTGPLARLLQRRFTETDFTLRERLGGGNYGQVFEGLLNSKGLPDPTTRELTPEQKRRRVILKKANMDAQGIRTNFLKTGTIARGAAETGAVEAYMCSRLMRHPLVKPMVADFLGYFRASGTQGGITSGSQWLVWKFESDSTLGDACDGQLGPFPDCLADIMLGIIICLSVFANCSVQRNLVQDCLADIMLGERRAAAMDEQKRSLATIKAVMRKLFVALDRLHSLGIVHRDVKPENILITVDGQVKVIDFGAACDLSTGINFNPEYGMLDPRYSAPEELVMPKNFPRAPPPLLAAALAPLAWAWGCPDLFDSYSAGVILMQLSVPQLRPAVAQRNFNAELSQCDYDLNRWRQSSARARQMDFSLLDANGGQGWDLAVKLLRAKNSLNRGRLSASGALRHPFLLLPA</sequence>
<evidence type="ECO:0000313" key="3">
    <source>
        <dbReference type="EMBL" id="KAI7838899.1"/>
    </source>
</evidence>
<dbReference type="Gene3D" id="1.10.510.10">
    <property type="entry name" value="Transferase(Phosphotransferase) domain 1"/>
    <property type="match status" value="1"/>
</dbReference>
<feature type="compositionally biased region" description="Basic residues" evidence="1">
    <location>
        <begin position="28"/>
        <end position="38"/>
    </location>
</feature>
<dbReference type="PANTHER" id="PTHR46699:SF1">
    <property type="entry name" value="SERINE_THREONINE-PROTEIN KINASE STN8, CHLOROPLASTIC"/>
    <property type="match status" value="1"/>
</dbReference>
<comment type="caution">
    <text evidence="3">The sequence shown here is derived from an EMBL/GenBank/DDBJ whole genome shotgun (WGS) entry which is preliminary data.</text>
</comment>
<dbReference type="AlphaFoldDB" id="A0AAD5DM05"/>
<dbReference type="GO" id="GO:0005524">
    <property type="term" value="F:ATP binding"/>
    <property type="evidence" value="ECO:0007669"/>
    <property type="project" value="InterPro"/>
</dbReference>
<dbReference type="PANTHER" id="PTHR46699">
    <property type="entry name" value="SERINE/THREONINE-PROTEIN KINASE STN8, CHLOROPLASTIC-RELATED"/>
    <property type="match status" value="1"/>
</dbReference>
<feature type="region of interest" description="Disordered" evidence="1">
    <location>
        <begin position="18"/>
        <end position="38"/>
    </location>
</feature>
<dbReference type="Pfam" id="PF00069">
    <property type="entry name" value="Pkinase"/>
    <property type="match status" value="1"/>
</dbReference>
<accession>A0AAD5DM05</accession>
<dbReference type="PROSITE" id="PS00108">
    <property type="entry name" value="PROTEIN_KINASE_ST"/>
    <property type="match status" value="1"/>
</dbReference>
<dbReference type="Proteomes" id="UP001205105">
    <property type="component" value="Unassembled WGS sequence"/>
</dbReference>
<dbReference type="InterPro" id="IPR000719">
    <property type="entry name" value="Prot_kinase_dom"/>
</dbReference>
<dbReference type="SUPFAM" id="SSF56112">
    <property type="entry name" value="Protein kinase-like (PK-like)"/>
    <property type="match status" value="1"/>
</dbReference>
<evidence type="ECO:0000313" key="4">
    <source>
        <dbReference type="Proteomes" id="UP001205105"/>
    </source>
</evidence>
<dbReference type="Gene3D" id="3.30.200.20">
    <property type="entry name" value="Phosphorylase Kinase, domain 1"/>
    <property type="match status" value="1"/>
</dbReference>
<name>A0AAD5DM05_9CHLO</name>
<evidence type="ECO:0000259" key="2">
    <source>
        <dbReference type="PROSITE" id="PS50011"/>
    </source>
</evidence>
<keyword evidence="4" id="KW-1185">Reference proteome</keyword>
<dbReference type="PROSITE" id="PS50011">
    <property type="entry name" value="PROTEIN_KINASE_DOM"/>
    <property type="match status" value="1"/>
</dbReference>
<dbReference type="GO" id="GO:0004672">
    <property type="term" value="F:protein kinase activity"/>
    <property type="evidence" value="ECO:0007669"/>
    <property type="project" value="InterPro"/>
</dbReference>
<dbReference type="SMART" id="SM00220">
    <property type="entry name" value="S_TKc"/>
    <property type="match status" value="1"/>
</dbReference>
<dbReference type="EMBL" id="JADXDR010000114">
    <property type="protein sequence ID" value="KAI7838899.1"/>
    <property type="molecule type" value="Genomic_DNA"/>
</dbReference>
<protein>
    <recommendedName>
        <fullName evidence="2">Protein kinase domain-containing protein</fullName>
    </recommendedName>
</protein>
<reference evidence="3" key="1">
    <citation type="submission" date="2020-11" db="EMBL/GenBank/DDBJ databases">
        <title>Chlorella ohadii genome sequencing and assembly.</title>
        <authorList>
            <person name="Murik O."/>
            <person name="Treves H."/>
            <person name="Kedem I."/>
            <person name="Shotland Y."/>
            <person name="Kaplan A."/>
        </authorList>
    </citation>
    <scope>NUCLEOTIDE SEQUENCE</scope>
    <source>
        <strain evidence="3">1</strain>
    </source>
</reference>
<organism evidence="3 4">
    <name type="scientific">Chlorella ohadii</name>
    <dbReference type="NCBI Taxonomy" id="2649997"/>
    <lineage>
        <taxon>Eukaryota</taxon>
        <taxon>Viridiplantae</taxon>
        <taxon>Chlorophyta</taxon>
        <taxon>core chlorophytes</taxon>
        <taxon>Trebouxiophyceae</taxon>
        <taxon>Chlorellales</taxon>
        <taxon>Chlorellaceae</taxon>
        <taxon>Chlorella clade</taxon>
        <taxon>Chlorella</taxon>
    </lineage>
</organism>
<proteinExistence type="predicted"/>
<gene>
    <name evidence="3" type="ORF">COHA_007333</name>
</gene>
<dbReference type="InterPro" id="IPR011009">
    <property type="entry name" value="Kinase-like_dom_sf"/>
</dbReference>
<evidence type="ECO:0000256" key="1">
    <source>
        <dbReference type="SAM" id="MobiDB-lite"/>
    </source>
</evidence>
<feature type="domain" description="Protein kinase" evidence="2">
    <location>
        <begin position="146"/>
        <end position="530"/>
    </location>
</feature>
<dbReference type="InterPro" id="IPR008271">
    <property type="entry name" value="Ser/Thr_kinase_AS"/>
</dbReference>